<dbReference type="Proteomes" id="UP000274822">
    <property type="component" value="Unassembled WGS sequence"/>
</dbReference>
<organism evidence="2 3">
    <name type="scientific">Jimgerdemannia flammicorona</name>
    <dbReference type="NCBI Taxonomy" id="994334"/>
    <lineage>
        <taxon>Eukaryota</taxon>
        <taxon>Fungi</taxon>
        <taxon>Fungi incertae sedis</taxon>
        <taxon>Mucoromycota</taxon>
        <taxon>Mucoromycotina</taxon>
        <taxon>Endogonomycetes</taxon>
        <taxon>Endogonales</taxon>
        <taxon>Endogonaceae</taxon>
        <taxon>Jimgerdemannia</taxon>
    </lineage>
</organism>
<dbReference type="EMBL" id="RBNJ01026467">
    <property type="protein sequence ID" value="RUS14884.1"/>
    <property type="molecule type" value="Genomic_DNA"/>
</dbReference>
<reference evidence="2 3" key="1">
    <citation type="journal article" date="2018" name="New Phytol.">
        <title>Phylogenomics of Endogonaceae and evolution of mycorrhizas within Mucoromycota.</title>
        <authorList>
            <person name="Chang Y."/>
            <person name="Desiro A."/>
            <person name="Na H."/>
            <person name="Sandor L."/>
            <person name="Lipzen A."/>
            <person name="Clum A."/>
            <person name="Barry K."/>
            <person name="Grigoriev I.V."/>
            <person name="Martin F.M."/>
            <person name="Stajich J.E."/>
            <person name="Smith M.E."/>
            <person name="Bonito G."/>
            <person name="Spatafora J.W."/>
        </authorList>
    </citation>
    <scope>NUCLEOTIDE SEQUENCE [LARGE SCALE GENOMIC DNA]</scope>
    <source>
        <strain evidence="2 3">AD002</strain>
    </source>
</reference>
<dbReference type="AlphaFoldDB" id="A0A433PBI1"/>
<keyword evidence="3" id="KW-1185">Reference proteome</keyword>
<comment type="caution">
    <text evidence="2">The sequence shown here is derived from an EMBL/GenBank/DDBJ whole genome shotgun (WGS) entry which is preliminary data.</text>
</comment>
<feature type="compositionally biased region" description="Polar residues" evidence="1">
    <location>
        <begin position="33"/>
        <end position="43"/>
    </location>
</feature>
<feature type="compositionally biased region" description="Low complexity" evidence="1">
    <location>
        <begin position="1"/>
        <end position="32"/>
    </location>
</feature>
<accession>A0A433PBI1</accession>
<evidence type="ECO:0000313" key="2">
    <source>
        <dbReference type="EMBL" id="RUS14884.1"/>
    </source>
</evidence>
<proteinExistence type="predicted"/>
<sequence>MSSSTRVSARVPSRSPPRTTSMTTRSVSVTSPNLSTFSTMMAR</sequence>
<gene>
    <name evidence="2" type="ORF">BC938DRAFT_477169</name>
</gene>
<feature type="region of interest" description="Disordered" evidence="1">
    <location>
        <begin position="1"/>
        <end position="43"/>
    </location>
</feature>
<evidence type="ECO:0000256" key="1">
    <source>
        <dbReference type="SAM" id="MobiDB-lite"/>
    </source>
</evidence>
<evidence type="ECO:0000313" key="3">
    <source>
        <dbReference type="Proteomes" id="UP000274822"/>
    </source>
</evidence>
<name>A0A433PBI1_9FUNG</name>
<protein>
    <submittedName>
        <fullName evidence="2">Uncharacterized protein</fullName>
    </submittedName>
</protein>